<evidence type="ECO:0000313" key="2">
    <source>
        <dbReference type="EMBL" id="BAO54616.1"/>
    </source>
</evidence>
<keyword evidence="3" id="KW-1185">Reference proteome</keyword>
<dbReference type="HOGENOM" id="CLU_218384_0_0_10"/>
<evidence type="ECO:0000256" key="1">
    <source>
        <dbReference type="SAM" id="Phobius"/>
    </source>
</evidence>
<dbReference type="AlphaFoldDB" id="W8VZI1"/>
<gene>
    <name evidence="2" type="ORF">NMS_0607</name>
</gene>
<keyword evidence="1" id="KW-0472">Membrane</keyword>
<dbReference type="KEGG" id="nmf:NMS_0607"/>
<proteinExistence type="predicted"/>
<sequence length="43" mass="4986">MLTLLQEDNWFISLSRFMGGVGIFLVIGIILVIVVLYKKFKNR</sequence>
<name>W8VZI1_9FLAO</name>
<dbReference type="RefSeq" id="WP_262491888.1">
    <property type="nucleotide sequence ID" value="NZ_AP014548.1"/>
</dbReference>
<dbReference type="Proteomes" id="UP000031760">
    <property type="component" value="Chromosome"/>
</dbReference>
<reference evidence="2 3" key="1">
    <citation type="journal article" date="2014" name="Proc. Natl. Acad. Sci. U.S.A.">
        <title>Functional characterization of flavobacteria rhodopsins reveals a unique class of light-driven chloride pump in bacteria.</title>
        <authorList>
            <person name="Yoshizawa S."/>
            <person name="Kumagai Y."/>
            <person name="Kim H."/>
            <person name="Ogura Y."/>
            <person name="Hayashi T."/>
            <person name="Iwasaki W."/>
            <person name="DeLong E.F."/>
            <person name="Kogure K."/>
        </authorList>
    </citation>
    <scope>NUCLEOTIDE SEQUENCE [LARGE SCALE GENOMIC DNA]</scope>
    <source>
        <strain evidence="2 3">S1-08</strain>
    </source>
</reference>
<keyword evidence="1" id="KW-1133">Transmembrane helix</keyword>
<dbReference type="EMBL" id="AP014548">
    <property type="protein sequence ID" value="BAO54616.1"/>
    <property type="molecule type" value="Genomic_DNA"/>
</dbReference>
<organism evidence="2 3">
    <name type="scientific">Nonlabens marinus S1-08</name>
    <dbReference type="NCBI Taxonomy" id="1454201"/>
    <lineage>
        <taxon>Bacteria</taxon>
        <taxon>Pseudomonadati</taxon>
        <taxon>Bacteroidota</taxon>
        <taxon>Flavobacteriia</taxon>
        <taxon>Flavobacteriales</taxon>
        <taxon>Flavobacteriaceae</taxon>
        <taxon>Nonlabens</taxon>
    </lineage>
</organism>
<feature type="transmembrane region" description="Helical" evidence="1">
    <location>
        <begin position="17"/>
        <end position="37"/>
    </location>
</feature>
<evidence type="ECO:0000313" key="3">
    <source>
        <dbReference type="Proteomes" id="UP000031760"/>
    </source>
</evidence>
<keyword evidence="1" id="KW-0812">Transmembrane</keyword>
<dbReference type="STRING" id="1454201.NMS_0607"/>
<accession>W8VZI1</accession>
<protein>
    <submittedName>
        <fullName evidence="2">Uncharacterized protein</fullName>
    </submittedName>
</protein>